<reference evidence="2 3" key="1">
    <citation type="submission" date="2024-02" db="EMBL/GenBank/DDBJ databases">
        <title>Adaptive strategies in a cosmopolitan and abundant soil bacterium.</title>
        <authorList>
            <person name="Carini P."/>
        </authorList>
    </citation>
    <scope>NUCLEOTIDE SEQUENCE [LARGE SCALE GENOMIC DNA]</scope>
    <source>
        <strain evidence="2 3">AZCC 1608</strain>
    </source>
</reference>
<protein>
    <submittedName>
        <fullName evidence="2">Uncharacterized protein</fullName>
    </submittedName>
</protein>
<sequence length="143" mass="15919">MMDTTGRGVLDTPQVRRMTISCGAALLLLLAILIPASPAFAEPCSRPAARSKIVETLPLASEQRPVNITFRTHADGVKLSLGLKSKYPDDMTIILQRDFEQLNIKEDRFEVLLRLMGARERLSVPFTAIKAFWDKSDLKCSDS</sequence>
<name>A0ABU8B6Q7_9BRAD</name>
<dbReference type="Pfam" id="PF04386">
    <property type="entry name" value="SspB"/>
    <property type="match status" value="1"/>
</dbReference>
<dbReference type="InterPro" id="IPR007481">
    <property type="entry name" value="SspB"/>
</dbReference>
<dbReference type="Gene3D" id="2.30.30.220">
    <property type="entry name" value="SspB-like"/>
    <property type="match status" value="1"/>
</dbReference>
<feature type="chain" id="PRO_5046669678" evidence="1">
    <location>
        <begin position="42"/>
        <end position="143"/>
    </location>
</feature>
<keyword evidence="3" id="KW-1185">Reference proteome</keyword>
<accession>A0ABU8B6Q7</accession>
<dbReference type="InterPro" id="IPR036760">
    <property type="entry name" value="SspB-like_sf"/>
</dbReference>
<dbReference type="SUPFAM" id="SSF101738">
    <property type="entry name" value="SspB-like"/>
    <property type="match status" value="1"/>
</dbReference>
<keyword evidence="1" id="KW-0732">Signal</keyword>
<evidence type="ECO:0000313" key="3">
    <source>
        <dbReference type="Proteomes" id="UP001364224"/>
    </source>
</evidence>
<feature type="signal peptide" evidence="1">
    <location>
        <begin position="1"/>
        <end position="41"/>
    </location>
</feature>
<evidence type="ECO:0000256" key="1">
    <source>
        <dbReference type="SAM" id="SignalP"/>
    </source>
</evidence>
<dbReference type="Proteomes" id="UP001364224">
    <property type="component" value="Unassembled WGS sequence"/>
</dbReference>
<organism evidence="2 3">
    <name type="scientific">Bradyrhizobium algeriense</name>
    <dbReference type="NCBI Taxonomy" id="634784"/>
    <lineage>
        <taxon>Bacteria</taxon>
        <taxon>Pseudomonadati</taxon>
        <taxon>Pseudomonadota</taxon>
        <taxon>Alphaproteobacteria</taxon>
        <taxon>Hyphomicrobiales</taxon>
        <taxon>Nitrobacteraceae</taxon>
        <taxon>Bradyrhizobium</taxon>
    </lineage>
</organism>
<dbReference type="EMBL" id="JAZHRV010000001">
    <property type="protein sequence ID" value="MEH2554216.1"/>
    <property type="molecule type" value="Genomic_DNA"/>
</dbReference>
<gene>
    <name evidence="2" type="ORF">V1286_001745</name>
</gene>
<evidence type="ECO:0000313" key="2">
    <source>
        <dbReference type="EMBL" id="MEH2554216.1"/>
    </source>
</evidence>
<comment type="caution">
    <text evidence="2">The sequence shown here is derived from an EMBL/GenBank/DDBJ whole genome shotgun (WGS) entry which is preliminary data.</text>
</comment>
<proteinExistence type="predicted"/>